<protein>
    <submittedName>
        <fullName evidence="1">Uncharacterized protein</fullName>
    </submittedName>
</protein>
<organism evidence="1 2">
    <name type="scientific">Quercus suber</name>
    <name type="common">Cork oak</name>
    <dbReference type="NCBI Taxonomy" id="58331"/>
    <lineage>
        <taxon>Eukaryota</taxon>
        <taxon>Viridiplantae</taxon>
        <taxon>Streptophyta</taxon>
        <taxon>Embryophyta</taxon>
        <taxon>Tracheophyta</taxon>
        <taxon>Spermatophyta</taxon>
        <taxon>Magnoliopsida</taxon>
        <taxon>eudicotyledons</taxon>
        <taxon>Gunneridae</taxon>
        <taxon>Pentapetalae</taxon>
        <taxon>rosids</taxon>
        <taxon>fabids</taxon>
        <taxon>Fagales</taxon>
        <taxon>Fagaceae</taxon>
        <taxon>Quercus</taxon>
    </lineage>
</organism>
<sequence length="257" mass="29529">MVFVGLMDGINFRLLLHEQSLVQVKHPDLKLLLSLDYHRHDLATTLETAKWQSSQLVINDRQILNAGRYNSGDKQFVRAVREQIIHVEKNLEDTSLRVPMRNNEWVNLNEQDRDGLALFLSGGNPNENFNRYDLEDSGMLKRFIDPTTASSSKDSASGLIEHSSREIENLNINGVTHINHNLDPRKENNLRRVTRNYTKRLKGGESKGIPQHTLTFLMVHRYVGIPNSLRAVVFGKFYYPCIGMSLQCFSDGGKYWF</sequence>
<dbReference type="PANTHER" id="PTHR34949">
    <property type="entry name" value="OS05G0443700 PROTEIN"/>
    <property type="match status" value="1"/>
</dbReference>
<evidence type="ECO:0000313" key="1">
    <source>
        <dbReference type="EMBL" id="KAK7838127.1"/>
    </source>
</evidence>
<evidence type="ECO:0000313" key="2">
    <source>
        <dbReference type="Proteomes" id="UP000237347"/>
    </source>
</evidence>
<dbReference type="EMBL" id="PKMF04000313">
    <property type="protein sequence ID" value="KAK7838127.1"/>
    <property type="molecule type" value="Genomic_DNA"/>
</dbReference>
<keyword evidence="2" id="KW-1185">Reference proteome</keyword>
<dbReference type="PANTHER" id="PTHR34949:SF2">
    <property type="entry name" value="OS05G0443700 PROTEIN"/>
    <property type="match status" value="1"/>
</dbReference>
<accession>A0AAW0KFL0</accession>
<reference evidence="1 2" key="1">
    <citation type="journal article" date="2018" name="Sci. Data">
        <title>The draft genome sequence of cork oak.</title>
        <authorList>
            <person name="Ramos A.M."/>
            <person name="Usie A."/>
            <person name="Barbosa P."/>
            <person name="Barros P.M."/>
            <person name="Capote T."/>
            <person name="Chaves I."/>
            <person name="Simoes F."/>
            <person name="Abreu I."/>
            <person name="Carrasquinho I."/>
            <person name="Faro C."/>
            <person name="Guimaraes J.B."/>
            <person name="Mendonca D."/>
            <person name="Nobrega F."/>
            <person name="Rodrigues L."/>
            <person name="Saibo N.J.M."/>
            <person name="Varela M.C."/>
            <person name="Egas C."/>
            <person name="Matos J."/>
            <person name="Miguel C.M."/>
            <person name="Oliveira M.M."/>
            <person name="Ricardo C.P."/>
            <person name="Goncalves S."/>
        </authorList>
    </citation>
    <scope>NUCLEOTIDE SEQUENCE [LARGE SCALE GENOMIC DNA]</scope>
    <source>
        <strain evidence="2">cv. HL8</strain>
    </source>
</reference>
<proteinExistence type="predicted"/>
<comment type="caution">
    <text evidence="1">The sequence shown here is derived from an EMBL/GenBank/DDBJ whole genome shotgun (WGS) entry which is preliminary data.</text>
</comment>
<dbReference type="AlphaFoldDB" id="A0AAW0KFL0"/>
<name>A0AAW0KFL0_QUESU</name>
<gene>
    <name evidence="1" type="ORF">CFP56_020224</name>
</gene>
<dbReference type="Proteomes" id="UP000237347">
    <property type="component" value="Unassembled WGS sequence"/>
</dbReference>